<proteinExistence type="predicted"/>
<dbReference type="InterPro" id="IPR016181">
    <property type="entry name" value="Acyl_CoA_acyltransferase"/>
</dbReference>
<dbReference type="Gene3D" id="3.40.630.30">
    <property type="match status" value="1"/>
</dbReference>
<dbReference type="GO" id="GO:0016747">
    <property type="term" value="F:acyltransferase activity, transferring groups other than amino-acyl groups"/>
    <property type="evidence" value="ECO:0007669"/>
    <property type="project" value="InterPro"/>
</dbReference>
<feature type="domain" description="N-acetyltransferase" evidence="3">
    <location>
        <begin position="1"/>
        <end position="112"/>
    </location>
</feature>
<sequence>MVSYAFERSVLNVTVANEGWSNRLGIHELLVLEDYRGKGVGKMLIEKAKQVTQGLNCRAIVLETQTNNSAVEFYKKRGKIPRRSLLGDGFIGFILWEVQMTFLAHPKPLDLR</sequence>
<dbReference type="PANTHER" id="PTHR42919">
    <property type="entry name" value="N-ALPHA-ACETYLTRANSFERASE"/>
    <property type="match status" value="1"/>
</dbReference>
<dbReference type="Pfam" id="PF00583">
    <property type="entry name" value="Acetyltransf_1"/>
    <property type="match status" value="1"/>
</dbReference>
<protein>
    <submittedName>
        <fullName evidence="4">GNAT family N-acetyltransferase</fullName>
    </submittedName>
</protein>
<reference evidence="4" key="1">
    <citation type="journal article" date="2020" name="mSystems">
        <title>Genome- and Community-Level Interaction Insights into Carbon Utilization and Element Cycling Functions of Hydrothermarchaeota in Hydrothermal Sediment.</title>
        <authorList>
            <person name="Zhou Z."/>
            <person name="Liu Y."/>
            <person name="Xu W."/>
            <person name="Pan J."/>
            <person name="Luo Z.H."/>
            <person name="Li M."/>
        </authorList>
    </citation>
    <scope>NUCLEOTIDE SEQUENCE [LARGE SCALE GENOMIC DNA]</scope>
    <source>
        <strain evidence="4">SpSt-86</strain>
    </source>
</reference>
<gene>
    <name evidence="4" type="ORF">ENW55_08865</name>
</gene>
<dbReference type="SUPFAM" id="SSF55729">
    <property type="entry name" value="Acyl-CoA N-acyltransferases (Nat)"/>
    <property type="match status" value="1"/>
</dbReference>
<dbReference type="PANTHER" id="PTHR42919:SF8">
    <property type="entry name" value="N-ALPHA-ACETYLTRANSFERASE 50"/>
    <property type="match status" value="1"/>
</dbReference>
<dbReference type="InterPro" id="IPR051556">
    <property type="entry name" value="N-term/lysine_N-AcTrnsfr"/>
</dbReference>
<dbReference type="AlphaFoldDB" id="A0A832MNB9"/>
<dbReference type="InterPro" id="IPR000182">
    <property type="entry name" value="GNAT_dom"/>
</dbReference>
<evidence type="ECO:0000313" key="4">
    <source>
        <dbReference type="EMBL" id="HGZ80079.1"/>
    </source>
</evidence>
<comment type="caution">
    <text evidence="4">The sequence shown here is derived from an EMBL/GenBank/DDBJ whole genome shotgun (WGS) entry which is preliminary data.</text>
</comment>
<keyword evidence="2" id="KW-0012">Acyltransferase</keyword>
<accession>A0A832MNB9</accession>
<evidence type="ECO:0000256" key="1">
    <source>
        <dbReference type="ARBA" id="ARBA00022679"/>
    </source>
</evidence>
<organism evidence="4">
    <name type="scientific">Pseudothermotoga hypogea</name>
    <dbReference type="NCBI Taxonomy" id="57487"/>
    <lineage>
        <taxon>Bacteria</taxon>
        <taxon>Thermotogati</taxon>
        <taxon>Thermotogota</taxon>
        <taxon>Thermotogae</taxon>
        <taxon>Thermotogales</taxon>
        <taxon>Thermotogaceae</taxon>
        <taxon>Pseudothermotoga</taxon>
    </lineage>
</organism>
<evidence type="ECO:0000256" key="2">
    <source>
        <dbReference type="ARBA" id="ARBA00023315"/>
    </source>
</evidence>
<dbReference type="CDD" id="cd04301">
    <property type="entry name" value="NAT_SF"/>
    <property type="match status" value="1"/>
</dbReference>
<dbReference type="PROSITE" id="PS51186">
    <property type="entry name" value="GNAT"/>
    <property type="match status" value="1"/>
</dbReference>
<name>A0A832MNB9_9THEM</name>
<dbReference type="EMBL" id="DTKQ01000054">
    <property type="protein sequence ID" value="HGZ80079.1"/>
    <property type="molecule type" value="Genomic_DNA"/>
</dbReference>
<evidence type="ECO:0000259" key="3">
    <source>
        <dbReference type="PROSITE" id="PS51186"/>
    </source>
</evidence>
<keyword evidence="1 4" id="KW-0808">Transferase</keyword>